<dbReference type="Gene3D" id="1.10.10.10">
    <property type="entry name" value="Winged helix-like DNA-binding domain superfamily/Winged helix DNA-binding domain"/>
    <property type="match status" value="1"/>
</dbReference>
<dbReference type="InterPro" id="IPR036390">
    <property type="entry name" value="WH_DNA-bd_sf"/>
</dbReference>
<organism evidence="3">
    <name type="scientific">freshwater sediment metagenome</name>
    <dbReference type="NCBI Taxonomy" id="556182"/>
    <lineage>
        <taxon>unclassified sequences</taxon>
        <taxon>metagenomes</taxon>
        <taxon>ecological metagenomes</taxon>
    </lineage>
</organism>
<dbReference type="InterPro" id="IPR002831">
    <property type="entry name" value="Tscrpt_reg_TrmB_N"/>
</dbReference>
<dbReference type="EMBL" id="OY288114">
    <property type="protein sequence ID" value="CAJ0862689.1"/>
    <property type="molecule type" value="Genomic_DNA"/>
</dbReference>
<reference evidence="3" key="1">
    <citation type="submission" date="2023-07" db="EMBL/GenBank/DDBJ databases">
        <authorList>
            <person name="Pelsma A.J. K."/>
        </authorList>
    </citation>
    <scope>NUCLEOTIDE SEQUENCE</scope>
</reference>
<protein>
    <recommendedName>
        <fullName evidence="2">Transcription regulator TrmB N-terminal domain-containing protein</fullName>
    </recommendedName>
</protein>
<dbReference type="GO" id="GO:0003677">
    <property type="term" value="F:DNA binding"/>
    <property type="evidence" value="ECO:0007669"/>
    <property type="project" value="InterPro"/>
</dbReference>
<gene>
    <name evidence="3" type="ORF">AMST5_01512</name>
</gene>
<dbReference type="Pfam" id="PF01978">
    <property type="entry name" value="TrmB"/>
    <property type="match status" value="1"/>
</dbReference>
<dbReference type="AlphaFoldDB" id="A0AA48LYM4"/>
<evidence type="ECO:0000313" key="3">
    <source>
        <dbReference type="EMBL" id="CAJ0862689.1"/>
    </source>
</evidence>
<sequence length="159" mass="18166">MNALKLPTKPRPLEAAVSAPAESPLEGAERERYRLFQYHFVQFFVEHLSDVSRVFGGDLQEMLVLAVIGQAYIRADELGRENAPINACRISETTGIPRQTVRRKLQALQRRGWVQQIEGGAWQLTVHEREAAARIDLAELDSRGMERIQKFIRTVKDRL</sequence>
<dbReference type="GO" id="GO:0006355">
    <property type="term" value="P:regulation of DNA-templated transcription"/>
    <property type="evidence" value="ECO:0007669"/>
    <property type="project" value="InterPro"/>
</dbReference>
<dbReference type="InterPro" id="IPR036388">
    <property type="entry name" value="WH-like_DNA-bd_sf"/>
</dbReference>
<proteinExistence type="predicted"/>
<evidence type="ECO:0000259" key="2">
    <source>
        <dbReference type="Pfam" id="PF01978"/>
    </source>
</evidence>
<feature type="domain" description="Transcription regulator TrmB N-terminal" evidence="2">
    <location>
        <begin position="82"/>
        <end position="119"/>
    </location>
</feature>
<feature type="region of interest" description="Disordered" evidence="1">
    <location>
        <begin position="1"/>
        <end position="21"/>
    </location>
</feature>
<accession>A0AA48LYM4</accession>
<name>A0AA48LYM4_9ZZZZ</name>
<evidence type="ECO:0000256" key="1">
    <source>
        <dbReference type="SAM" id="MobiDB-lite"/>
    </source>
</evidence>
<dbReference type="SUPFAM" id="SSF46785">
    <property type="entry name" value="Winged helix' DNA-binding domain"/>
    <property type="match status" value="1"/>
</dbReference>